<reference evidence="9 10" key="1">
    <citation type="submission" date="2016-09" db="EMBL/GenBank/DDBJ databases">
        <authorList>
            <person name="Capua I."/>
            <person name="De Benedictis P."/>
            <person name="Joannis T."/>
            <person name="Lombin L.H."/>
            <person name="Cattoli G."/>
        </authorList>
    </citation>
    <scope>NUCLEOTIDE SEQUENCE [LARGE SCALE GENOMIC DNA]</scope>
    <source>
        <strain evidence="9 10">ANC 4671</strain>
    </source>
</reference>
<dbReference type="GO" id="GO:0050821">
    <property type="term" value="P:protein stabilization"/>
    <property type="evidence" value="ECO:0007669"/>
    <property type="project" value="InterPro"/>
</dbReference>
<dbReference type="GO" id="GO:0043165">
    <property type="term" value="P:Gram-negative-bacterium-type cell outer membrane assembly"/>
    <property type="evidence" value="ECO:0007669"/>
    <property type="project" value="InterPro"/>
</dbReference>
<dbReference type="HAMAP" id="MF_01183">
    <property type="entry name" value="Chaperone_SurA"/>
    <property type="match status" value="1"/>
</dbReference>
<keyword evidence="3 7" id="KW-0574">Periplasm</keyword>
<comment type="subcellular location">
    <subcellularLocation>
        <location evidence="7">Periplasm</location>
    </subcellularLocation>
    <text evidence="7">Is capable of associating with the outer membrane.</text>
</comment>
<feature type="domain" description="PpiC" evidence="8">
    <location>
        <begin position="288"/>
        <end position="387"/>
    </location>
</feature>
<dbReference type="PANTHER" id="PTHR47637">
    <property type="entry name" value="CHAPERONE SURA"/>
    <property type="match status" value="1"/>
</dbReference>
<feature type="chain" id="PRO_5043059148" description="Chaperone SurA" evidence="7">
    <location>
        <begin position="28"/>
        <end position="438"/>
    </location>
</feature>
<dbReference type="SUPFAM" id="SSF109998">
    <property type="entry name" value="Triger factor/SurA peptide-binding domain-like"/>
    <property type="match status" value="1"/>
</dbReference>
<dbReference type="EMBL" id="MKKK01000002">
    <property type="protein sequence ID" value="OEY97951.1"/>
    <property type="molecule type" value="Genomic_DNA"/>
</dbReference>
<dbReference type="OrthoDB" id="14196at2"/>
<evidence type="ECO:0000313" key="10">
    <source>
        <dbReference type="Proteomes" id="UP000185895"/>
    </source>
</evidence>
<dbReference type="InterPro" id="IPR015391">
    <property type="entry name" value="SurA_N"/>
</dbReference>
<dbReference type="GO" id="GO:0030288">
    <property type="term" value="C:outer membrane-bounded periplasmic space"/>
    <property type="evidence" value="ECO:0007669"/>
    <property type="project" value="InterPro"/>
</dbReference>
<dbReference type="GO" id="GO:0006457">
    <property type="term" value="P:protein folding"/>
    <property type="evidence" value="ECO:0007669"/>
    <property type="project" value="UniProtKB-UniRule"/>
</dbReference>
<accession>A0A1E7RF54</accession>
<evidence type="ECO:0000256" key="3">
    <source>
        <dbReference type="ARBA" id="ARBA00022764"/>
    </source>
</evidence>
<dbReference type="PANTHER" id="PTHR47637:SF1">
    <property type="entry name" value="CHAPERONE SURA"/>
    <property type="match status" value="1"/>
</dbReference>
<comment type="domain">
    <text evidence="7">The PPIase activity resides only in the second parvulin domain. The N-terminal region and the C-terminal tail are necessary and sufficient for the chaperone activity of SurA. The PPIase activity is dispensable for SurA to function as a chaperone. The N-terminal region and the C-terminal tail are also required for porin recognition.</text>
</comment>
<keyword evidence="5 7" id="KW-0143">Chaperone</keyword>
<dbReference type="Proteomes" id="UP000185895">
    <property type="component" value="Unassembled WGS sequence"/>
</dbReference>
<evidence type="ECO:0000256" key="2">
    <source>
        <dbReference type="ARBA" id="ARBA00022737"/>
    </source>
</evidence>
<evidence type="ECO:0000259" key="8">
    <source>
        <dbReference type="PROSITE" id="PS50198"/>
    </source>
</evidence>
<sequence length="438" mass="48894" precursor="true">MNSNTILKLFRNTTLALALSASVHLYAATPVDQVVAVVDNGAILQSDLNQAVAIVKQQLQSQNQTLPPEQILRKNVLEQLILREAQSEMVKRYGIQPPEAELNAAVLNYAKQQGFSSLTDFQQRLDAQRQGNYAALRAQIAEEISINQLRQQQVMSRIKVSERDIDNFLKSPQGQAALGYQVHLLHFRVAPKSASATTENVNDVAKQLRVGLLGNNDINTLNQKYANANVTVEGSDMGYRSLAEIPADLAARVSSLQVGQTSELIPAQDGIHVLKLIDRKADDKKAMITQYQTRHILIQPSEVVSPEDAKQKIEQIYQRLKQGADFSELAATYSNDPGSARDGGSLGWVAPGVMVPEFEKIMTETPAGQISVPFQTQYGWHILKVDNVRQVDMTQEYQRRMAKQILAERQYDTEVDGWMRELRANTYVDIKDPTLKDN</sequence>
<comment type="caution">
    <text evidence="9">The sequence shown here is derived from an EMBL/GenBank/DDBJ whole genome shotgun (WGS) entry which is preliminary data.</text>
</comment>
<dbReference type="Pfam" id="PF09312">
    <property type="entry name" value="SurA_N"/>
    <property type="match status" value="1"/>
</dbReference>
<keyword evidence="1 7" id="KW-0732">Signal</keyword>
<dbReference type="GO" id="GO:0003755">
    <property type="term" value="F:peptidyl-prolyl cis-trans isomerase activity"/>
    <property type="evidence" value="ECO:0007669"/>
    <property type="project" value="UniProtKB-UniRule"/>
</dbReference>
<gene>
    <name evidence="7" type="primary">surA</name>
    <name evidence="9" type="ORF">BJI46_07530</name>
</gene>
<dbReference type="InterPro" id="IPR023058">
    <property type="entry name" value="PPIase_PpiC_CS"/>
</dbReference>
<keyword evidence="6 7" id="KW-0413">Isomerase</keyword>
<evidence type="ECO:0000256" key="4">
    <source>
        <dbReference type="ARBA" id="ARBA00023110"/>
    </source>
</evidence>
<dbReference type="PROSITE" id="PS50198">
    <property type="entry name" value="PPIC_PPIASE_2"/>
    <property type="match status" value="2"/>
</dbReference>
<feature type="signal peptide" evidence="7">
    <location>
        <begin position="1"/>
        <end position="27"/>
    </location>
</feature>
<dbReference type="Pfam" id="PF00639">
    <property type="entry name" value="Rotamase"/>
    <property type="match status" value="2"/>
</dbReference>
<comment type="function">
    <text evidence="7">Chaperone involved in the correct folding and assembly of outer membrane proteins. Recognizes specific patterns of aromatic residues and the orientation of their side chains, which are found more frequently in integral outer membrane proteins. May act in both early periplasmic and late outer membrane-associated steps of protein maturation.</text>
</comment>
<dbReference type="InterPro" id="IPR050280">
    <property type="entry name" value="OMP_Chaperone_SurA"/>
</dbReference>
<dbReference type="InterPro" id="IPR023034">
    <property type="entry name" value="PPIase_SurA"/>
</dbReference>
<dbReference type="InterPro" id="IPR046357">
    <property type="entry name" value="PPIase_dom_sf"/>
</dbReference>
<evidence type="ECO:0000256" key="7">
    <source>
        <dbReference type="HAMAP-Rule" id="MF_01183"/>
    </source>
</evidence>
<evidence type="ECO:0000313" key="9">
    <source>
        <dbReference type="EMBL" id="OEY97951.1"/>
    </source>
</evidence>
<dbReference type="AlphaFoldDB" id="A0A1E7RF54"/>
<keyword evidence="2 7" id="KW-0677">Repeat</keyword>
<keyword evidence="4 7" id="KW-0697">Rotamase</keyword>
<dbReference type="InterPro" id="IPR027304">
    <property type="entry name" value="Trigger_fact/SurA_dom_sf"/>
</dbReference>
<dbReference type="EC" id="5.2.1.8" evidence="7"/>
<dbReference type="RefSeq" id="WP_070068705.1">
    <property type="nucleotide sequence ID" value="NZ_MKKK01000002.1"/>
</dbReference>
<dbReference type="Gene3D" id="1.10.4030.10">
    <property type="entry name" value="Porin chaperone SurA, peptide-binding domain"/>
    <property type="match status" value="1"/>
</dbReference>
<dbReference type="InterPro" id="IPR000297">
    <property type="entry name" value="PPIase_PpiC"/>
</dbReference>
<dbReference type="STRING" id="1262585.BJI46_07530"/>
<protein>
    <recommendedName>
        <fullName evidence="7">Chaperone SurA</fullName>
    </recommendedName>
    <alternativeName>
        <fullName evidence="7">Peptidyl-prolyl cis-trans isomerase SurA</fullName>
        <shortName evidence="7">PPIase SurA</shortName>
        <ecNumber evidence="7">5.2.1.8</ecNumber>
    </alternativeName>
    <alternativeName>
        <fullName evidence="7">Rotamase SurA</fullName>
    </alternativeName>
</protein>
<dbReference type="GO" id="GO:0042277">
    <property type="term" value="F:peptide binding"/>
    <property type="evidence" value="ECO:0007669"/>
    <property type="project" value="InterPro"/>
</dbReference>
<evidence type="ECO:0000256" key="5">
    <source>
        <dbReference type="ARBA" id="ARBA00023186"/>
    </source>
</evidence>
<dbReference type="Gene3D" id="3.10.50.40">
    <property type="match status" value="2"/>
</dbReference>
<evidence type="ECO:0000256" key="1">
    <source>
        <dbReference type="ARBA" id="ARBA00022729"/>
    </source>
</evidence>
<evidence type="ECO:0000256" key="6">
    <source>
        <dbReference type="ARBA" id="ARBA00023235"/>
    </source>
</evidence>
<dbReference type="PROSITE" id="PS01096">
    <property type="entry name" value="PPIC_PPIASE_1"/>
    <property type="match status" value="1"/>
</dbReference>
<organism evidence="9 10">
    <name type="scientific">Acinetobacter qingfengensis</name>
    <dbReference type="NCBI Taxonomy" id="1262585"/>
    <lineage>
        <taxon>Bacteria</taxon>
        <taxon>Pseudomonadati</taxon>
        <taxon>Pseudomonadota</taxon>
        <taxon>Gammaproteobacteria</taxon>
        <taxon>Moraxellales</taxon>
        <taxon>Moraxellaceae</taxon>
        <taxon>Acinetobacter</taxon>
    </lineage>
</organism>
<dbReference type="SUPFAM" id="SSF54534">
    <property type="entry name" value="FKBP-like"/>
    <property type="match status" value="2"/>
</dbReference>
<feature type="domain" description="PpiC" evidence="8">
    <location>
        <begin position="179"/>
        <end position="278"/>
    </location>
</feature>
<dbReference type="GO" id="GO:0051082">
    <property type="term" value="F:unfolded protein binding"/>
    <property type="evidence" value="ECO:0007669"/>
    <property type="project" value="UniProtKB-UniRule"/>
</dbReference>
<keyword evidence="10" id="KW-1185">Reference proteome</keyword>
<proteinExistence type="inferred from homology"/>
<name>A0A1E7RF54_9GAMM</name>
<comment type="catalytic activity">
    <reaction evidence="7">
        <text>[protein]-peptidylproline (omega=180) = [protein]-peptidylproline (omega=0)</text>
        <dbReference type="Rhea" id="RHEA:16237"/>
        <dbReference type="Rhea" id="RHEA-COMP:10747"/>
        <dbReference type="Rhea" id="RHEA-COMP:10748"/>
        <dbReference type="ChEBI" id="CHEBI:83833"/>
        <dbReference type="ChEBI" id="CHEBI:83834"/>
        <dbReference type="EC" id="5.2.1.8"/>
    </reaction>
</comment>